<keyword evidence="7 11" id="KW-0798">TonB box</keyword>
<dbReference type="SUPFAM" id="SSF56935">
    <property type="entry name" value="Porins"/>
    <property type="match status" value="1"/>
</dbReference>
<dbReference type="KEGG" id="fls:GLV81_16315"/>
<feature type="domain" description="TonB-dependent receptor plug" evidence="13">
    <location>
        <begin position="45"/>
        <end position="154"/>
    </location>
</feature>
<dbReference type="CDD" id="cd01347">
    <property type="entry name" value="ligand_gated_channel"/>
    <property type="match status" value="1"/>
</dbReference>
<evidence type="ECO:0000256" key="5">
    <source>
        <dbReference type="ARBA" id="ARBA00022729"/>
    </source>
</evidence>
<evidence type="ECO:0000256" key="8">
    <source>
        <dbReference type="ARBA" id="ARBA00023136"/>
    </source>
</evidence>
<evidence type="ECO:0000256" key="4">
    <source>
        <dbReference type="ARBA" id="ARBA00022692"/>
    </source>
</evidence>
<dbReference type="AlphaFoldDB" id="A0A6I6H514"/>
<feature type="domain" description="TonB-dependent receptor-like beta-barrel" evidence="12">
    <location>
        <begin position="257"/>
        <end position="618"/>
    </location>
</feature>
<dbReference type="PANTHER" id="PTHR30069">
    <property type="entry name" value="TONB-DEPENDENT OUTER MEMBRANE RECEPTOR"/>
    <property type="match status" value="1"/>
</dbReference>
<evidence type="ECO:0000256" key="9">
    <source>
        <dbReference type="ARBA" id="ARBA00023237"/>
    </source>
</evidence>
<keyword evidence="2 10" id="KW-0813">Transport</keyword>
<dbReference type="Pfam" id="PF07715">
    <property type="entry name" value="Plug"/>
    <property type="match status" value="1"/>
</dbReference>
<dbReference type="InterPro" id="IPR037066">
    <property type="entry name" value="Plug_dom_sf"/>
</dbReference>
<keyword evidence="15" id="KW-1185">Reference proteome</keyword>
<evidence type="ECO:0000256" key="7">
    <source>
        <dbReference type="ARBA" id="ARBA00023077"/>
    </source>
</evidence>
<evidence type="ECO:0000256" key="3">
    <source>
        <dbReference type="ARBA" id="ARBA00022452"/>
    </source>
</evidence>
<keyword evidence="3 10" id="KW-1134">Transmembrane beta strand</keyword>
<comment type="subcellular location">
    <subcellularLocation>
        <location evidence="1 10">Cell outer membrane</location>
        <topology evidence="1 10">Multi-pass membrane protein</topology>
    </subcellularLocation>
</comment>
<dbReference type="PROSITE" id="PS52016">
    <property type="entry name" value="TONB_DEPENDENT_REC_3"/>
    <property type="match status" value="1"/>
</dbReference>
<dbReference type="Gene3D" id="2.170.130.10">
    <property type="entry name" value="TonB-dependent receptor, plug domain"/>
    <property type="match status" value="1"/>
</dbReference>
<evidence type="ECO:0000256" key="11">
    <source>
        <dbReference type="RuleBase" id="RU003357"/>
    </source>
</evidence>
<accession>A0A6I6H514</accession>
<sequence>MSMRFALVGAAVVFASTSFGQRADSTQPSTLDDVTVTANKMLQKQSQTGKVVSIISREQIEKSAGRTVAQLLNEQAGITINGALSNAGTNQTLYMRGANSGRTLILVDGIPVYDPSVITNDFDLNLISLNDVERVEICRGAQSTLYGSDAVAGVINIITVKKDVSKLLNVKATGSYGNLNTFRGNLQVYGKAGKLTYTTRYAKLKTDGFSAAQDLAGDKNFEKDGYNSDAVNAAIQYQASAKWLLKTFVQRNQYTSDIDAGAYNDERDYTLKNKNLMAGTGFQYKGENITVTGNYQYSEIDRFYRNDSTHVPGFSKYSEDAYYGRNQFLELFTNINLGKGFSTVYGVDYRFSNMNNRFLSISSFGPYTSSFRDTSVSQASAYGSVLFQHKGLYIELGGRLNVHDRYGSNATYTFNPSYSINQHFRVFGSIATGFKAPSLYQMYSSYGNLQLKAEESKNYELGLQQTHGRISNRVVYFDRDIDNGLDFNNNTFRYFNIVKQRVKGLEIESAVGITKDVKFTANYTLLSTQEIAQSRVTFKDTTYNYLLRRPKHSLNATAGWQITKALYASVTGKYASKRYDVGGYKVKDVALDSYFIVNAYAEYKLNEQVRFFADAQNLTNKTFYEARGFNAIPFVVNAGLTVQL</sequence>
<dbReference type="EMBL" id="CP046566">
    <property type="protein sequence ID" value="QGW29461.1"/>
    <property type="molecule type" value="Genomic_DNA"/>
</dbReference>
<dbReference type="InterPro" id="IPR036942">
    <property type="entry name" value="Beta-barrel_TonB_sf"/>
</dbReference>
<dbReference type="GO" id="GO:0044718">
    <property type="term" value="P:siderophore transmembrane transport"/>
    <property type="evidence" value="ECO:0007669"/>
    <property type="project" value="TreeGrafter"/>
</dbReference>
<dbReference type="Gene3D" id="2.40.170.20">
    <property type="entry name" value="TonB-dependent receptor, beta-barrel domain"/>
    <property type="match status" value="1"/>
</dbReference>
<dbReference type="RefSeq" id="WP_157479813.1">
    <property type="nucleotide sequence ID" value="NZ_CP046566.1"/>
</dbReference>
<dbReference type="GO" id="GO:0015344">
    <property type="term" value="F:siderophore uptake transmembrane transporter activity"/>
    <property type="evidence" value="ECO:0007669"/>
    <property type="project" value="TreeGrafter"/>
</dbReference>
<keyword evidence="14" id="KW-0675">Receptor</keyword>
<dbReference type="Proteomes" id="UP000426027">
    <property type="component" value="Chromosome"/>
</dbReference>
<evidence type="ECO:0000256" key="10">
    <source>
        <dbReference type="PROSITE-ProRule" id="PRU01360"/>
    </source>
</evidence>
<dbReference type="InterPro" id="IPR039426">
    <property type="entry name" value="TonB-dep_rcpt-like"/>
</dbReference>
<dbReference type="InterPro" id="IPR012910">
    <property type="entry name" value="Plug_dom"/>
</dbReference>
<gene>
    <name evidence="14" type="ORF">GLV81_16315</name>
</gene>
<proteinExistence type="inferred from homology"/>
<keyword evidence="5" id="KW-0732">Signal</keyword>
<dbReference type="Pfam" id="PF00593">
    <property type="entry name" value="TonB_dep_Rec_b-barrel"/>
    <property type="match status" value="1"/>
</dbReference>
<name>A0A6I6H514_9BACT</name>
<dbReference type="InterPro" id="IPR000531">
    <property type="entry name" value="Beta-barrel_TonB"/>
</dbReference>
<evidence type="ECO:0000256" key="2">
    <source>
        <dbReference type="ARBA" id="ARBA00022448"/>
    </source>
</evidence>
<evidence type="ECO:0000259" key="12">
    <source>
        <dbReference type="Pfam" id="PF00593"/>
    </source>
</evidence>
<evidence type="ECO:0000256" key="6">
    <source>
        <dbReference type="ARBA" id="ARBA00023065"/>
    </source>
</evidence>
<organism evidence="14 15">
    <name type="scientific">Phnomibacter ginsenosidimutans</name>
    <dbReference type="NCBI Taxonomy" id="2676868"/>
    <lineage>
        <taxon>Bacteria</taxon>
        <taxon>Pseudomonadati</taxon>
        <taxon>Bacteroidota</taxon>
        <taxon>Chitinophagia</taxon>
        <taxon>Chitinophagales</taxon>
        <taxon>Chitinophagaceae</taxon>
        <taxon>Phnomibacter</taxon>
    </lineage>
</organism>
<keyword evidence="8 10" id="KW-0472">Membrane</keyword>
<evidence type="ECO:0000313" key="14">
    <source>
        <dbReference type="EMBL" id="QGW29461.1"/>
    </source>
</evidence>
<evidence type="ECO:0000313" key="15">
    <source>
        <dbReference type="Proteomes" id="UP000426027"/>
    </source>
</evidence>
<dbReference type="PANTHER" id="PTHR30069:SF53">
    <property type="entry name" value="COLICIN I RECEPTOR-RELATED"/>
    <property type="match status" value="1"/>
</dbReference>
<evidence type="ECO:0000259" key="13">
    <source>
        <dbReference type="Pfam" id="PF07715"/>
    </source>
</evidence>
<keyword evidence="6" id="KW-0406">Ion transport</keyword>
<protein>
    <submittedName>
        <fullName evidence="14">TonB-dependent receptor</fullName>
    </submittedName>
</protein>
<keyword evidence="4 10" id="KW-0812">Transmembrane</keyword>
<evidence type="ECO:0000256" key="1">
    <source>
        <dbReference type="ARBA" id="ARBA00004571"/>
    </source>
</evidence>
<reference evidence="14 15" key="1">
    <citation type="submission" date="2019-11" db="EMBL/GenBank/DDBJ databases">
        <authorList>
            <person name="Im W.T."/>
        </authorList>
    </citation>
    <scope>NUCLEOTIDE SEQUENCE [LARGE SCALE GENOMIC DNA]</scope>
    <source>
        <strain evidence="14 15">SB-02</strain>
    </source>
</reference>
<keyword evidence="9 10" id="KW-0998">Cell outer membrane</keyword>
<dbReference type="GO" id="GO:0009279">
    <property type="term" value="C:cell outer membrane"/>
    <property type="evidence" value="ECO:0007669"/>
    <property type="project" value="UniProtKB-SubCell"/>
</dbReference>
<comment type="similarity">
    <text evidence="10 11">Belongs to the TonB-dependent receptor family.</text>
</comment>